<dbReference type="EMBL" id="MRZV01000221">
    <property type="protein sequence ID" value="PIK55278.1"/>
    <property type="molecule type" value="Genomic_DNA"/>
</dbReference>
<evidence type="ECO:0000256" key="1">
    <source>
        <dbReference type="SAM" id="MobiDB-lite"/>
    </source>
</evidence>
<comment type="caution">
    <text evidence="2">The sequence shown here is derived from an EMBL/GenBank/DDBJ whole genome shotgun (WGS) entry which is preliminary data.</text>
</comment>
<accession>A0A2G8L4W7</accession>
<feature type="region of interest" description="Disordered" evidence="1">
    <location>
        <begin position="144"/>
        <end position="177"/>
    </location>
</feature>
<keyword evidence="3" id="KW-1185">Reference proteome</keyword>
<dbReference type="Proteomes" id="UP000230750">
    <property type="component" value="Unassembled WGS sequence"/>
</dbReference>
<reference evidence="2 3" key="1">
    <citation type="journal article" date="2017" name="PLoS Biol.">
        <title>The sea cucumber genome provides insights into morphological evolution and visceral regeneration.</title>
        <authorList>
            <person name="Zhang X."/>
            <person name="Sun L."/>
            <person name="Yuan J."/>
            <person name="Sun Y."/>
            <person name="Gao Y."/>
            <person name="Zhang L."/>
            <person name="Li S."/>
            <person name="Dai H."/>
            <person name="Hamel J.F."/>
            <person name="Liu C."/>
            <person name="Yu Y."/>
            <person name="Liu S."/>
            <person name="Lin W."/>
            <person name="Guo K."/>
            <person name="Jin S."/>
            <person name="Xu P."/>
            <person name="Storey K.B."/>
            <person name="Huan P."/>
            <person name="Zhang T."/>
            <person name="Zhou Y."/>
            <person name="Zhang J."/>
            <person name="Lin C."/>
            <person name="Li X."/>
            <person name="Xing L."/>
            <person name="Huo D."/>
            <person name="Sun M."/>
            <person name="Wang L."/>
            <person name="Mercier A."/>
            <person name="Li F."/>
            <person name="Yang H."/>
            <person name="Xiang J."/>
        </authorList>
    </citation>
    <scope>NUCLEOTIDE SEQUENCE [LARGE SCALE GENOMIC DNA]</scope>
    <source>
        <strain evidence="2">Shaxun</strain>
        <tissue evidence="2">Muscle</tissue>
    </source>
</reference>
<dbReference type="AlphaFoldDB" id="A0A2G8L4W7"/>
<feature type="compositionally biased region" description="Acidic residues" evidence="1">
    <location>
        <begin position="43"/>
        <end position="57"/>
    </location>
</feature>
<feature type="compositionally biased region" description="Basic and acidic residues" evidence="1">
    <location>
        <begin position="58"/>
        <end position="81"/>
    </location>
</feature>
<gene>
    <name evidence="2" type="ORF">BSL78_07797</name>
</gene>
<proteinExistence type="predicted"/>
<name>A0A2G8L4W7_STIJA</name>
<evidence type="ECO:0000313" key="3">
    <source>
        <dbReference type="Proteomes" id="UP000230750"/>
    </source>
</evidence>
<protein>
    <submittedName>
        <fullName evidence="2">Uncharacterized protein</fullName>
    </submittedName>
</protein>
<feature type="region of interest" description="Disordered" evidence="1">
    <location>
        <begin position="30"/>
        <end position="92"/>
    </location>
</feature>
<feature type="non-terminal residue" evidence="2">
    <location>
        <position position="1"/>
    </location>
</feature>
<evidence type="ECO:0000313" key="2">
    <source>
        <dbReference type="EMBL" id="PIK55278.1"/>
    </source>
</evidence>
<organism evidence="2 3">
    <name type="scientific">Stichopus japonicus</name>
    <name type="common">Sea cucumber</name>
    <dbReference type="NCBI Taxonomy" id="307972"/>
    <lineage>
        <taxon>Eukaryota</taxon>
        <taxon>Metazoa</taxon>
        <taxon>Echinodermata</taxon>
        <taxon>Eleutherozoa</taxon>
        <taxon>Echinozoa</taxon>
        <taxon>Holothuroidea</taxon>
        <taxon>Aspidochirotacea</taxon>
        <taxon>Aspidochirotida</taxon>
        <taxon>Stichopodidae</taxon>
        <taxon>Apostichopus</taxon>
    </lineage>
</organism>
<sequence length="200" mass="21961">VKVWKIKDVKEKKKVPEEISAPEKETITFKKMKPKATSSDLFGEGEEDSDEDLFGELDSERQKDSEDLFKGGDVGNSKDENLTDVGMHPSDRGVRLFTENESDAAVFVPPEATGDKEADITDETEDIGDILSIEDDLDALLLKAKPKPSPKPSTVATSLKPKAKPGAMAKEAQEKDLDLDNDDIMKYISENADAPSESLF</sequence>